<dbReference type="AlphaFoldDB" id="A0A377ZDM7"/>
<evidence type="ECO:0000313" key="1">
    <source>
        <dbReference type="EMBL" id="STU67746.1"/>
    </source>
</evidence>
<evidence type="ECO:0000313" key="2">
    <source>
        <dbReference type="Proteomes" id="UP000254020"/>
    </source>
</evidence>
<sequence length="35" mass="3895">MTDITELAQSLKAAAEKRLRVSGFIFRKIPALSMT</sequence>
<dbReference type="EMBL" id="UGMA01000005">
    <property type="protein sequence ID" value="STU67746.1"/>
    <property type="molecule type" value="Genomic_DNA"/>
</dbReference>
<name>A0A377ZDM7_KLEPN</name>
<organism evidence="1 2">
    <name type="scientific">Klebsiella pneumoniae subsp. pneumoniae</name>
    <dbReference type="NCBI Taxonomy" id="72407"/>
    <lineage>
        <taxon>Bacteria</taxon>
        <taxon>Pseudomonadati</taxon>
        <taxon>Pseudomonadota</taxon>
        <taxon>Gammaproteobacteria</taxon>
        <taxon>Enterobacterales</taxon>
        <taxon>Enterobacteriaceae</taxon>
        <taxon>Klebsiella/Raoultella group</taxon>
        <taxon>Klebsiella</taxon>
        <taxon>Klebsiella pneumoniae complex</taxon>
    </lineage>
</organism>
<reference evidence="1 2" key="1">
    <citation type="submission" date="2018-06" db="EMBL/GenBank/DDBJ databases">
        <authorList>
            <consortium name="Pathogen Informatics"/>
            <person name="Doyle S."/>
        </authorList>
    </citation>
    <scope>NUCLEOTIDE SEQUENCE [LARGE SCALE GENOMIC DNA]</scope>
    <source>
        <strain evidence="1 2">NCTC9504</strain>
    </source>
</reference>
<accession>A0A377ZDM7</accession>
<dbReference type="Proteomes" id="UP000254020">
    <property type="component" value="Unassembled WGS sequence"/>
</dbReference>
<gene>
    <name evidence="1" type="ORF">NCTC9504_02535</name>
</gene>
<proteinExistence type="predicted"/>
<protein>
    <submittedName>
        <fullName evidence="1">Uncharacterized protein</fullName>
    </submittedName>
</protein>